<keyword evidence="1" id="KW-0732">Signal</keyword>
<dbReference type="STRING" id="1118202.SAMN05443429_10544"/>
<protein>
    <submittedName>
        <fullName evidence="2">Uncharacterized protein</fullName>
    </submittedName>
</protein>
<feature type="signal peptide" evidence="1">
    <location>
        <begin position="1"/>
        <end position="18"/>
    </location>
</feature>
<reference evidence="2 3" key="1">
    <citation type="submission" date="2016-11" db="EMBL/GenBank/DDBJ databases">
        <authorList>
            <person name="Jaros S."/>
            <person name="Januszkiewicz K."/>
            <person name="Wedrychowicz H."/>
        </authorList>
    </citation>
    <scope>NUCLEOTIDE SEQUENCE [LARGE SCALE GENOMIC DNA]</scope>
    <source>
        <strain evidence="2 3">DSM 25479</strain>
    </source>
</reference>
<keyword evidence="3" id="KW-1185">Reference proteome</keyword>
<sequence length="293" mass="33518">MKKLLLFLYLTISFSAYSQKVENFDLKKFRVATLPAELRETSGLAFYKGELITINDSGNSSEIFVMDKRNGAVKSRIKLPLRNYDWEAISTDSANIFVADFGNNAGNRKDLQIHKISLPMDSSSIKSINFFYPEQKDFAVRFGLHDFDAEALIIKDGKLNVFTKEWASRGVKRYILNDEAELQPAQKIEEFSIGFMVTDAAYFRQKLYFVGYTKKLEVFMAVFDEDDNGLFFNTLPKKYFLGESTNLGQIEGIAVNDEGIYISGEEFNARLFKVPQSFYFIPHEKFPVSISAE</sequence>
<dbReference type="RefSeq" id="WP_073179340.1">
    <property type="nucleotide sequence ID" value="NZ_FQYI01000005.1"/>
</dbReference>
<dbReference type="OrthoDB" id="9798438at2"/>
<feature type="chain" id="PRO_5012025375" evidence="1">
    <location>
        <begin position="19"/>
        <end position="293"/>
    </location>
</feature>
<evidence type="ECO:0000313" key="2">
    <source>
        <dbReference type="EMBL" id="SHI82550.1"/>
    </source>
</evidence>
<name>A0A1M6EB54_9FLAO</name>
<dbReference type="Proteomes" id="UP000184335">
    <property type="component" value="Unassembled WGS sequence"/>
</dbReference>
<dbReference type="AlphaFoldDB" id="A0A1M6EB54"/>
<dbReference type="SUPFAM" id="SSF63825">
    <property type="entry name" value="YWTD domain"/>
    <property type="match status" value="1"/>
</dbReference>
<accession>A0A1M6EB54</accession>
<organism evidence="2 3">
    <name type="scientific">Cruoricaptor ignavus</name>
    <dbReference type="NCBI Taxonomy" id="1118202"/>
    <lineage>
        <taxon>Bacteria</taxon>
        <taxon>Pseudomonadati</taxon>
        <taxon>Bacteroidota</taxon>
        <taxon>Flavobacteriia</taxon>
        <taxon>Flavobacteriales</taxon>
        <taxon>Weeksellaceae</taxon>
        <taxon>Cruoricaptor</taxon>
    </lineage>
</organism>
<evidence type="ECO:0000313" key="3">
    <source>
        <dbReference type="Proteomes" id="UP000184335"/>
    </source>
</evidence>
<proteinExistence type="predicted"/>
<evidence type="ECO:0000256" key="1">
    <source>
        <dbReference type="SAM" id="SignalP"/>
    </source>
</evidence>
<gene>
    <name evidence="2" type="ORF">SAMN05443429_10544</name>
</gene>
<dbReference type="EMBL" id="FQYI01000005">
    <property type="protein sequence ID" value="SHI82550.1"/>
    <property type="molecule type" value="Genomic_DNA"/>
</dbReference>